<dbReference type="InterPro" id="IPR036890">
    <property type="entry name" value="HATPase_C_sf"/>
</dbReference>
<reference evidence="12 13" key="1">
    <citation type="submission" date="2019-08" db="EMBL/GenBank/DDBJ databases">
        <title>In-depth cultivation of the pig gut microbiome towards novel bacterial diversity and tailored functional studies.</title>
        <authorList>
            <person name="Wylensek D."/>
            <person name="Hitch T.C.A."/>
            <person name="Clavel T."/>
        </authorList>
    </citation>
    <scope>NUCLEOTIDE SEQUENCE [LARGE SCALE GENOMIC DNA]</scope>
    <source>
        <strain evidence="12 13">Oil+RF-744-WCA-WT-11</strain>
    </source>
</reference>
<dbReference type="Gene3D" id="1.20.5.1930">
    <property type="match status" value="1"/>
</dbReference>
<evidence type="ECO:0000256" key="5">
    <source>
        <dbReference type="ARBA" id="ARBA00022741"/>
    </source>
</evidence>
<keyword evidence="7" id="KW-0067">ATP-binding</keyword>
<dbReference type="PANTHER" id="PTHR24421">
    <property type="entry name" value="NITRATE/NITRITE SENSOR PROTEIN NARX-RELATED"/>
    <property type="match status" value="1"/>
</dbReference>
<dbReference type="InterPro" id="IPR050482">
    <property type="entry name" value="Sensor_HK_TwoCompSys"/>
</dbReference>
<dbReference type="PANTHER" id="PTHR24421:SF10">
    <property type="entry name" value="NITRATE_NITRITE SENSOR PROTEIN NARQ"/>
    <property type="match status" value="1"/>
</dbReference>
<keyword evidence="9" id="KW-1133">Transmembrane helix</keyword>
<evidence type="ECO:0000256" key="2">
    <source>
        <dbReference type="ARBA" id="ARBA00012438"/>
    </source>
</evidence>
<accession>A0A6L5X840</accession>
<keyword evidence="4" id="KW-0808">Transferase</keyword>
<dbReference type="GO" id="GO:0016020">
    <property type="term" value="C:membrane"/>
    <property type="evidence" value="ECO:0007669"/>
    <property type="project" value="InterPro"/>
</dbReference>
<evidence type="ECO:0000313" key="13">
    <source>
        <dbReference type="Proteomes" id="UP000481852"/>
    </source>
</evidence>
<dbReference type="InterPro" id="IPR003594">
    <property type="entry name" value="HATPase_dom"/>
</dbReference>
<evidence type="ECO:0000313" key="12">
    <source>
        <dbReference type="EMBL" id="MSS14582.1"/>
    </source>
</evidence>
<feature type="transmembrane region" description="Helical" evidence="9">
    <location>
        <begin position="50"/>
        <end position="69"/>
    </location>
</feature>
<evidence type="ECO:0000256" key="4">
    <source>
        <dbReference type="ARBA" id="ARBA00022679"/>
    </source>
</evidence>
<evidence type="ECO:0000259" key="10">
    <source>
        <dbReference type="Pfam" id="PF02518"/>
    </source>
</evidence>
<dbReference type="Pfam" id="PF02518">
    <property type="entry name" value="HATPase_c"/>
    <property type="match status" value="1"/>
</dbReference>
<dbReference type="GO" id="GO:0046983">
    <property type="term" value="F:protein dimerization activity"/>
    <property type="evidence" value="ECO:0007669"/>
    <property type="project" value="InterPro"/>
</dbReference>
<evidence type="ECO:0000256" key="6">
    <source>
        <dbReference type="ARBA" id="ARBA00022777"/>
    </source>
</evidence>
<evidence type="ECO:0000256" key="1">
    <source>
        <dbReference type="ARBA" id="ARBA00000085"/>
    </source>
</evidence>
<keyword evidence="9" id="KW-0472">Membrane</keyword>
<evidence type="ECO:0000256" key="9">
    <source>
        <dbReference type="SAM" id="Phobius"/>
    </source>
</evidence>
<organism evidence="12 13">
    <name type="scientific">Porcincola intestinalis</name>
    <dbReference type="NCBI Taxonomy" id="2606632"/>
    <lineage>
        <taxon>Bacteria</taxon>
        <taxon>Bacillati</taxon>
        <taxon>Bacillota</taxon>
        <taxon>Clostridia</taxon>
        <taxon>Lachnospirales</taxon>
        <taxon>Lachnospiraceae</taxon>
        <taxon>Porcincola</taxon>
    </lineage>
</organism>
<dbReference type="EMBL" id="VULZ01000005">
    <property type="protein sequence ID" value="MSS14582.1"/>
    <property type="molecule type" value="Genomic_DNA"/>
</dbReference>
<dbReference type="Pfam" id="PF07730">
    <property type="entry name" value="HisKA_3"/>
    <property type="match status" value="1"/>
</dbReference>
<feature type="domain" description="Histidine kinase/HSP90-like ATPase" evidence="10">
    <location>
        <begin position="244"/>
        <end position="331"/>
    </location>
</feature>
<keyword evidence="5" id="KW-0547">Nucleotide-binding</keyword>
<dbReference type="GO" id="GO:0000155">
    <property type="term" value="F:phosphorelay sensor kinase activity"/>
    <property type="evidence" value="ECO:0007669"/>
    <property type="project" value="InterPro"/>
</dbReference>
<dbReference type="InterPro" id="IPR011712">
    <property type="entry name" value="Sig_transdc_His_kin_sub3_dim/P"/>
</dbReference>
<dbReference type="RefSeq" id="WP_154524555.1">
    <property type="nucleotide sequence ID" value="NZ_VULZ01000005.1"/>
</dbReference>
<feature type="domain" description="Signal transduction histidine kinase subgroup 3 dimerisation and phosphoacceptor" evidence="11">
    <location>
        <begin position="140"/>
        <end position="202"/>
    </location>
</feature>
<keyword evidence="13" id="KW-1185">Reference proteome</keyword>
<dbReference type="CDD" id="cd16917">
    <property type="entry name" value="HATPase_UhpB-NarQ-NarX-like"/>
    <property type="match status" value="1"/>
</dbReference>
<name>A0A6L5X840_9FIRM</name>
<proteinExistence type="predicted"/>
<dbReference type="Gene3D" id="3.30.565.10">
    <property type="entry name" value="Histidine kinase-like ATPase, C-terminal domain"/>
    <property type="match status" value="1"/>
</dbReference>
<evidence type="ECO:0000256" key="3">
    <source>
        <dbReference type="ARBA" id="ARBA00022553"/>
    </source>
</evidence>
<sequence>MADAAIRSFAAVELMILINAEEITARSVAVSLCVFLFAEFSALAERKKRWLSDLFLAVPFAVTFSAILVAGLQGIGLVMFAAVLYSTVFLIFLSRKVSALQERLHQTCDDGKELERLLRTQNRYLIHEQDAQIRLATMSERNRIAREIHDKVGHLLSRAILYLGAVRTVNKDEMMDRQLSILSDTLDEAMQKMRQSVHDLHDESIDLGGNLEHILSELRNFSVERDLDLDRDVPRECKLAILGITEEAVTNIVRHSSGTRVQVILHENRDFCILSISDNGSVSEETRQRVRGGLTDGIGLSNIRERARSCGGDAYFYTDDGFTVYARLPVRGEADAANMAAE</sequence>
<gene>
    <name evidence="12" type="ORF">FYJ35_05935</name>
</gene>
<comment type="caution">
    <text evidence="12">The sequence shown here is derived from an EMBL/GenBank/DDBJ whole genome shotgun (WGS) entry which is preliminary data.</text>
</comment>
<dbReference type="GO" id="GO:0005524">
    <property type="term" value="F:ATP binding"/>
    <property type="evidence" value="ECO:0007669"/>
    <property type="project" value="UniProtKB-KW"/>
</dbReference>
<comment type="catalytic activity">
    <reaction evidence="1">
        <text>ATP + protein L-histidine = ADP + protein N-phospho-L-histidine.</text>
        <dbReference type="EC" id="2.7.13.3"/>
    </reaction>
</comment>
<keyword evidence="9" id="KW-0812">Transmembrane</keyword>
<keyword evidence="8" id="KW-0902">Two-component regulatory system</keyword>
<dbReference type="EC" id="2.7.13.3" evidence="2"/>
<keyword evidence="6" id="KW-0418">Kinase</keyword>
<evidence type="ECO:0000256" key="7">
    <source>
        <dbReference type="ARBA" id="ARBA00022840"/>
    </source>
</evidence>
<feature type="transmembrane region" description="Helical" evidence="9">
    <location>
        <begin position="75"/>
        <end position="93"/>
    </location>
</feature>
<keyword evidence="3" id="KW-0597">Phosphoprotein</keyword>
<dbReference type="SUPFAM" id="SSF55874">
    <property type="entry name" value="ATPase domain of HSP90 chaperone/DNA topoisomerase II/histidine kinase"/>
    <property type="match status" value="1"/>
</dbReference>
<dbReference type="AlphaFoldDB" id="A0A6L5X840"/>
<evidence type="ECO:0000256" key="8">
    <source>
        <dbReference type="ARBA" id="ARBA00023012"/>
    </source>
</evidence>
<protein>
    <recommendedName>
        <fullName evidence="2">histidine kinase</fullName>
        <ecNumber evidence="2">2.7.13.3</ecNumber>
    </recommendedName>
</protein>
<dbReference type="Proteomes" id="UP000481852">
    <property type="component" value="Unassembled WGS sequence"/>
</dbReference>
<evidence type="ECO:0000259" key="11">
    <source>
        <dbReference type="Pfam" id="PF07730"/>
    </source>
</evidence>